<keyword evidence="4" id="KW-1185">Reference proteome</keyword>
<evidence type="ECO:0000313" key="2">
    <source>
        <dbReference type="EMBL" id="TKA80678.1"/>
    </source>
</evidence>
<organism evidence="3 4">
    <name type="scientific">Cryomyces minteri</name>
    <dbReference type="NCBI Taxonomy" id="331657"/>
    <lineage>
        <taxon>Eukaryota</taxon>
        <taxon>Fungi</taxon>
        <taxon>Dikarya</taxon>
        <taxon>Ascomycota</taxon>
        <taxon>Pezizomycotina</taxon>
        <taxon>Dothideomycetes</taxon>
        <taxon>Dothideomycetes incertae sedis</taxon>
        <taxon>Cryomyces</taxon>
    </lineage>
</organism>
<proteinExistence type="predicted"/>
<evidence type="ECO:0000313" key="3">
    <source>
        <dbReference type="EMBL" id="TKA81413.1"/>
    </source>
</evidence>
<evidence type="ECO:0000313" key="4">
    <source>
        <dbReference type="Proteomes" id="UP000308768"/>
    </source>
</evidence>
<dbReference type="EMBL" id="NAJN01000026">
    <property type="protein sequence ID" value="TKA81413.1"/>
    <property type="molecule type" value="Genomic_DNA"/>
</dbReference>
<dbReference type="EMBL" id="NAJN01000097">
    <property type="protein sequence ID" value="TKA79476.1"/>
    <property type="molecule type" value="Genomic_DNA"/>
</dbReference>
<dbReference type="EMBL" id="NAJN01000050">
    <property type="protein sequence ID" value="TKA80678.1"/>
    <property type="molecule type" value="Genomic_DNA"/>
</dbReference>
<dbReference type="Proteomes" id="UP000308768">
    <property type="component" value="Unassembled WGS sequence"/>
</dbReference>
<reference evidence="3 4" key="1">
    <citation type="submission" date="2017-03" db="EMBL/GenBank/DDBJ databases">
        <title>Genomes of endolithic fungi from Antarctica.</title>
        <authorList>
            <person name="Coleine C."/>
            <person name="Masonjones S."/>
            <person name="Stajich J.E."/>
        </authorList>
    </citation>
    <scope>NUCLEOTIDE SEQUENCE [LARGE SCALE GENOMIC DNA]</scope>
    <source>
        <strain evidence="3 4">CCFEE 5187</strain>
    </source>
</reference>
<evidence type="ECO:0000313" key="1">
    <source>
        <dbReference type="EMBL" id="TKA79476.1"/>
    </source>
</evidence>
<protein>
    <submittedName>
        <fullName evidence="3">Uncharacterized protein</fullName>
    </submittedName>
</protein>
<dbReference type="OrthoDB" id="5419927at2759"/>
<comment type="caution">
    <text evidence="3">The sequence shown here is derived from an EMBL/GenBank/DDBJ whole genome shotgun (WGS) entry which is preliminary data.</text>
</comment>
<accession>A0A4U0Y0B1</accession>
<name>A0A4U0Y0B1_9PEZI</name>
<sequence length="85" mass="9853">MEDYQNEADHKHRIPIDIHGQHNWDEVITSMEGAIEAMRRKYKTEDLNGFWGKVRKQSTYGSVLCGGLTLILVPWDSKEKIVLQP</sequence>
<gene>
    <name evidence="3" type="ORF">B0A49_00872</name>
    <name evidence="2" type="ORF">B0A49_01627</name>
    <name evidence="1" type="ORF">B0A49_03569</name>
</gene>
<dbReference type="AlphaFoldDB" id="A0A4U0Y0B1"/>